<dbReference type="SMART" id="SM00767">
    <property type="entry name" value="DCD"/>
    <property type="match status" value="1"/>
</dbReference>
<dbReference type="SMART" id="SM00612">
    <property type="entry name" value="Kelch"/>
    <property type="match status" value="5"/>
</dbReference>
<sequence length="665" mass="74315">MPSNFVNSTSYARNLEKSQLGGVIFGCKKNTMSECLSEQIFGLPAPHFSYVKNIDPGLPLFLFNYENKKLYGIFEAAGAGQMNINPYGWTTDGSRRTQYPAQVQIRVRLQCHPLSEEKFKPIIADNYYRYHHFWFELDHAQTSKLMSLFASSPVAPGTSAPENTAKWRTIYQPISLSERRDEGYKPLASEVENHTSCSLNFMNDASSLDGKDKLLENQLNTNIVEQVEKDLTLQQLQGLAPNHEHKGSSLRDCVQGSTAINDMGVEENGSAEEQMGLGEKNEKPYCASFDCQSIIAQVLEDCCSFFFLLVAYQVEAEEQIQQLKNRCMMLESMSNLSFTEISDTASDSFEKLNLDPTKSIYLVGGYDGESWLSALDLYFPLQDVSKSLRPMSTIRSYTSLTQFNDEIYVIGGGIGDSWYATVESYNPANDQWALRPALTRKKGSLGGATLNDKIFVIGGGNGLECFSDVEMLDLDVGRWIPTRSMLQKRFALAAVELNGVLYATGGYDGSNYLRSAERFDPREHCWSRIPNMNTKRGCHSLVVLNEKLYALGGFDGNTMVSSTEIFDPRLSMWMDGEAMNTSRGYSAAAVVDESIYVIGGVKDGEIIVDTVCANRIFFVVLLWVASIFAADISPACQVEHFKMGEGWQESRTTRKRCFLSTIVLQ</sequence>
<dbReference type="Gene3D" id="2.120.10.80">
    <property type="entry name" value="Kelch-type beta propeller"/>
    <property type="match status" value="1"/>
</dbReference>
<dbReference type="InterPro" id="IPR013989">
    <property type="entry name" value="Dev_and_cell_death_domain"/>
</dbReference>
<reference evidence="3" key="1">
    <citation type="journal article" date="2010" name="Nat. Biotechnol.">
        <title>Draft genome sequence of the oilseed species Ricinus communis.</title>
        <authorList>
            <person name="Chan A.P."/>
            <person name="Crabtree J."/>
            <person name="Zhao Q."/>
            <person name="Lorenzi H."/>
            <person name="Orvis J."/>
            <person name="Puiu D."/>
            <person name="Melake-Berhan A."/>
            <person name="Jones K.M."/>
            <person name="Redman J."/>
            <person name="Chen G."/>
            <person name="Cahoon E.B."/>
            <person name="Gedil M."/>
            <person name="Stanke M."/>
            <person name="Haas B.J."/>
            <person name="Wortman J.R."/>
            <person name="Fraser-Liggett C.M."/>
            <person name="Ravel J."/>
            <person name="Rabinowicz P.D."/>
        </authorList>
    </citation>
    <scope>NUCLEOTIDE SEQUENCE [LARGE SCALE GENOMIC DNA]</scope>
    <source>
        <strain evidence="3">cv. Hale</strain>
    </source>
</reference>
<dbReference type="AlphaFoldDB" id="B9SL20"/>
<dbReference type="PROSITE" id="PS51222">
    <property type="entry name" value="DCD"/>
    <property type="match status" value="1"/>
</dbReference>
<dbReference type="Pfam" id="PF10539">
    <property type="entry name" value="Dev_Cell_Death"/>
    <property type="match status" value="1"/>
</dbReference>
<dbReference type="InterPro" id="IPR006652">
    <property type="entry name" value="Kelch_1"/>
</dbReference>
<dbReference type="InParanoid" id="B9SL20"/>
<dbReference type="FunCoup" id="B9SL20">
    <property type="interactions" value="429"/>
</dbReference>
<gene>
    <name evidence="2" type="ORF">RCOM_0848890</name>
</gene>
<keyword evidence="3" id="KW-1185">Reference proteome</keyword>
<dbReference type="InterPro" id="IPR044832">
    <property type="entry name" value="NRP-like"/>
</dbReference>
<evidence type="ECO:0000259" key="1">
    <source>
        <dbReference type="PROSITE" id="PS51222"/>
    </source>
</evidence>
<dbReference type="InterPro" id="IPR015915">
    <property type="entry name" value="Kelch-typ_b-propeller"/>
</dbReference>
<dbReference type="EMBL" id="EQ974008">
    <property type="protein sequence ID" value="EEF35711.1"/>
    <property type="molecule type" value="Genomic_DNA"/>
</dbReference>
<protein>
    <recommendedName>
        <fullName evidence="1">DCD domain-containing protein</fullName>
    </recommendedName>
</protein>
<organism evidence="2 3">
    <name type="scientific">Ricinus communis</name>
    <name type="common">Castor bean</name>
    <dbReference type="NCBI Taxonomy" id="3988"/>
    <lineage>
        <taxon>Eukaryota</taxon>
        <taxon>Viridiplantae</taxon>
        <taxon>Streptophyta</taxon>
        <taxon>Embryophyta</taxon>
        <taxon>Tracheophyta</taxon>
        <taxon>Spermatophyta</taxon>
        <taxon>Magnoliopsida</taxon>
        <taxon>eudicotyledons</taxon>
        <taxon>Gunneridae</taxon>
        <taxon>Pentapetalae</taxon>
        <taxon>rosids</taxon>
        <taxon>fabids</taxon>
        <taxon>Malpighiales</taxon>
        <taxon>Euphorbiaceae</taxon>
        <taxon>Acalyphoideae</taxon>
        <taxon>Acalypheae</taxon>
        <taxon>Ricinus</taxon>
    </lineage>
</organism>
<name>B9SL20_RICCO</name>
<dbReference type="SUPFAM" id="SSF117281">
    <property type="entry name" value="Kelch motif"/>
    <property type="match status" value="1"/>
</dbReference>
<dbReference type="PANTHER" id="PTHR46034:SF7">
    <property type="entry name" value="INFLUENZA VIRUS NS1A-BINDING PROTEIN"/>
    <property type="match status" value="1"/>
</dbReference>
<dbReference type="GO" id="GO:0034976">
    <property type="term" value="P:response to endoplasmic reticulum stress"/>
    <property type="evidence" value="ECO:0007669"/>
    <property type="project" value="InterPro"/>
</dbReference>
<dbReference type="eggNOG" id="KOG1072">
    <property type="taxonomic scope" value="Eukaryota"/>
</dbReference>
<evidence type="ECO:0000313" key="3">
    <source>
        <dbReference type="Proteomes" id="UP000008311"/>
    </source>
</evidence>
<dbReference type="Proteomes" id="UP000008311">
    <property type="component" value="Unassembled WGS sequence"/>
</dbReference>
<dbReference type="Pfam" id="PF01344">
    <property type="entry name" value="Kelch_1"/>
    <property type="match status" value="4"/>
</dbReference>
<dbReference type="PANTHER" id="PTHR46034">
    <property type="match status" value="1"/>
</dbReference>
<feature type="domain" description="DCD" evidence="1">
    <location>
        <begin position="18"/>
        <end position="151"/>
    </location>
</feature>
<evidence type="ECO:0000313" key="2">
    <source>
        <dbReference type="EMBL" id="EEF35711.1"/>
    </source>
</evidence>
<accession>B9SL20</accession>
<proteinExistence type="predicted"/>